<dbReference type="CDD" id="cd06170">
    <property type="entry name" value="LuxR_C_like"/>
    <property type="match status" value="1"/>
</dbReference>
<dbReference type="RefSeq" id="WP_305932873.1">
    <property type="nucleotide sequence ID" value="NZ_JAVAIM010000001.1"/>
</dbReference>
<dbReference type="SUPFAM" id="SSF52172">
    <property type="entry name" value="CheY-like"/>
    <property type="match status" value="1"/>
</dbReference>
<keyword evidence="1" id="KW-0805">Transcription regulation</keyword>
<proteinExistence type="predicted"/>
<dbReference type="PROSITE" id="PS00622">
    <property type="entry name" value="HTH_LUXR_1"/>
    <property type="match status" value="1"/>
</dbReference>
<dbReference type="Gene3D" id="1.10.10.10">
    <property type="entry name" value="Winged helix-like DNA-binding domain superfamily/Winged helix DNA-binding domain"/>
    <property type="match status" value="1"/>
</dbReference>
<keyword evidence="4" id="KW-0597">Phosphoprotein</keyword>
<evidence type="ECO:0000313" key="7">
    <source>
        <dbReference type="EMBL" id="MDP4575593.1"/>
    </source>
</evidence>
<keyword evidence="3" id="KW-0804">Transcription</keyword>
<evidence type="ECO:0000256" key="3">
    <source>
        <dbReference type="ARBA" id="ARBA00023163"/>
    </source>
</evidence>
<dbReference type="EMBL" id="JAVAIM010000001">
    <property type="protein sequence ID" value="MDP4575593.1"/>
    <property type="molecule type" value="Genomic_DNA"/>
</dbReference>
<dbReference type="PRINTS" id="PR00038">
    <property type="entry name" value="HTHLUXR"/>
</dbReference>
<evidence type="ECO:0000313" key="8">
    <source>
        <dbReference type="Proteomes" id="UP001240639"/>
    </source>
</evidence>
<evidence type="ECO:0000259" key="5">
    <source>
        <dbReference type="PROSITE" id="PS50043"/>
    </source>
</evidence>
<evidence type="ECO:0000256" key="2">
    <source>
        <dbReference type="ARBA" id="ARBA00023125"/>
    </source>
</evidence>
<dbReference type="PANTHER" id="PTHR44688:SF16">
    <property type="entry name" value="DNA-BINDING TRANSCRIPTIONAL ACTIVATOR DEVR_DOSR"/>
    <property type="match status" value="1"/>
</dbReference>
<feature type="modified residue" description="4-aspartylphosphate" evidence="4">
    <location>
        <position position="51"/>
    </location>
</feature>
<gene>
    <name evidence="7" type="ORF">Q9K02_10635</name>
</gene>
<dbReference type="Gene3D" id="3.40.50.2300">
    <property type="match status" value="1"/>
</dbReference>
<dbReference type="InterPro" id="IPR016032">
    <property type="entry name" value="Sig_transdc_resp-reg_C-effctor"/>
</dbReference>
<dbReference type="PANTHER" id="PTHR44688">
    <property type="entry name" value="DNA-BINDING TRANSCRIPTIONAL ACTIVATOR DEVR_DOSR"/>
    <property type="match status" value="1"/>
</dbReference>
<dbReference type="Proteomes" id="UP001240639">
    <property type="component" value="Unassembled WGS sequence"/>
</dbReference>
<name>A0ABT9HR13_9SPHN</name>
<dbReference type="InterPro" id="IPR000792">
    <property type="entry name" value="Tscrpt_reg_LuxR_C"/>
</dbReference>
<feature type="domain" description="Response regulatory" evidence="6">
    <location>
        <begin position="2"/>
        <end position="117"/>
    </location>
</feature>
<evidence type="ECO:0000259" key="6">
    <source>
        <dbReference type="PROSITE" id="PS50110"/>
    </source>
</evidence>
<dbReference type="SMART" id="SM00448">
    <property type="entry name" value="REC"/>
    <property type="match status" value="1"/>
</dbReference>
<sequence>MYIYIVEQDEREKEHICDVVAHMHPKVQWYDKGRPFLNECENLPRGLIILDTCLPDLDGMALLHKLKSDCDNGHEIILLSGPCSVSDAVHAMKEGAINFFEKPFRQAEMVDAVKEARDKLTRAPSTELAEQDLMSLAQLTPRELSVLKASSNGRSAKSVAHSLGLSVRTIEMHRSNIIKKLDVRNFAGALLLAAKAE</sequence>
<comment type="caution">
    <text evidence="7">The sequence shown here is derived from an EMBL/GenBank/DDBJ whole genome shotgun (WGS) entry which is preliminary data.</text>
</comment>
<dbReference type="PROSITE" id="PS50043">
    <property type="entry name" value="HTH_LUXR_2"/>
    <property type="match status" value="1"/>
</dbReference>
<reference evidence="7 8" key="1">
    <citation type="submission" date="2023-08" db="EMBL/GenBank/DDBJ databases">
        <title>genomic of G39.</title>
        <authorList>
            <person name="Wang Y."/>
        </authorList>
    </citation>
    <scope>NUCLEOTIDE SEQUENCE [LARGE SCALE GENOMIC DNA]</scope>
    <source>
        <strain evidence="7 8">G39</strain>
    </source>
</reference>
<organism evidence="7 8">
    <name type="scientific">Qipengyuania profundimaris</name>
    <dbReference type="NCBI Taxonomy" id="3067652"/>
    <lineage>
        <taxon>Bacteria</taxon>
        <taxon>Pseudomonadati</taxon>
        <taxon>Pseudomonadota</taxon>
        <taxon>Alphaproteobacteria</taxon>
        <taxon>Sphingomonadales</taxon>
        <taxon>Erythrobacteraceae</taxon>
        <taxon>Qipengyuania</taxon>
    </lineage>
</organism>
<feature type="domain" description="HTH luxR-type" evidence="5">
    <location>
        <begin position="132"/>
        <end position="197"/>
    </location>
</feature>
<dbReference type="Pfam" id="PF00072">
    <property type="entry name" value="Response_reg"/>
    <property type="match status" value="1"/>
</dbReference>
<protein>
    <submittedName>
        <fullName evidence="7">LuxR C-terminal-related transcriptional regulator</fullName>
    </submittedName>
</protein>
<evidence type="ECO:0000256" key="4">
    <source>
        <dbReference type="PROSITE-ProRule" id="PRU00169"/>
    </source>
</evidence>
<dbReference type="InterPro" id="IPR001789">
    <property type="entry name" value="Sig_transdc_resp-reg_receiver"/>
</dbReference>
<keyword evidence="8" id="KW-1185">Reference proteome</keyword>
<accession>A0ABT9HR13</accession>
<dbReference type="PROSITE" id="PS50110">
    <property type="entry name" value="RESPONSE_REGULATORY"/>
    <property type="match status" value="1"/>
</dbReference>
<evidence type="ECO:0000256" key="1">
    <source>
        <dbReference type="ARBA" id="ARBA00023015"/>
    </source>
</evidence>
<dbReference type="SUPFAM" id="SSF46894">
    <property type="entry name" value="C-terminal effector domain of the bipartite response regulators"/>
    <property type="match status" value="1"/>
</dbReference>
<dbReference type="SMART" id="SM00421">
    <property type="entry name" value="HTH_LUXR"/>
    <property type="match status" value="1"/>
</dbReference>
<dbReference type="InterPro" id="IPR011006">
    <property type="entry name" value="CheY-like_superfamily"/>
</dbReference>
<dbReference type="InterPro" id="IPR036388">
    <property type="entry name" value="WH-like_DNA-bd_sf"/>
</dbReference>
<dbReference type="Pfam" id="PF00196">
    <property type="entry name" value="GerE"/>
    <property type="match status" value="1"/>
</dbReference>
<keyword evidence="2" id="KW-0238">DNA-binding</keyword>